<dbReference type="OrthoDB" id="3201900at2"/>
<evidence type="ECO:0000259" key="3">
    <source>
        <dbReference type="Pfam" id="PF25792"/>
    </source>
</evidence>
<evidence type="ECO:0000259" key="2">
    <source>
        <dbReference type="Pfam" id="PF25791"/>
    </source>
</evidence>
<dbReference type="AlphaFoldDB" id="A0A1Y3XPD5"/>
<evidence type="ECO:0000313" key="6">
    <source>
        <dbReference type="Proteomes" id="UP000195781"/>
    </source>
</evidence>
<dbReference type="InterPro" id="IPR058036">
    <property type="entry name" value="BREX_BrxC_4th"/>
</dbReference>
<feature type="region of interest" description="Disordered" evidence="1">
    <location>
        <begin position="1110"/>
        <end position="1156"/>
    </location>
</feature>
<dbReference type="NCBIfam" id="NF033441">
    <property type="entry name" value="BREX_BrxC"/>
    <property type="match status" value="1"/>
</dbReference>
<evidence type="ECO:0000259" key="4">
    <source>
        <dbReference type="Pfam" id="PF25796"/>
    </source>
</evidence>
<dbReference type="Pfam" id="PF25796">
    <property type="entry name" value="BREX_BrxC_4th"/>
    <property type="match status" value="1"/>
</dbReference>
<feature type="domain" description="Probable ATP-binding protein BrxC alpha-helical" evidence="3">
    <location>
        <begin position="867"/>
        <end position="990"/>
    </location>
</feature>
<dbReference type="Pfam" id="PF25792">
    <property type="entry name" value="BREX_BrxC_helical"/>
    <property type="match status" value="1"/>
</dbReference>
<dbReference type="Pfam" id="PF25791">
    <property type="entry name" value="WHD_BREX_BrxC"/>
    <property type="match status" value="1"/>
</dbReference>
<keyword evidence="6" id="KW-1185">Reference proteome</keyword>
<name>A0A1Y3XPD5_9ACTN</name>
<feature type="domain" description="Probable ATP-binding protein BrxC winged helix-turn-helix" evidence="2">
    <location>
        <begin position="739"/>
        <end position="858"/>
    </location>
</feature>
<protein>
    <recommendedName>
        <fullName evidence="7">ATPase</fullName>
    </recommendedName>
</protein>
<dbReference type="EMBL" id="NFIE01000027">
    <property type="protein sequence ID" value="OUN85029.1"/>
    <property type="molecule type" value="Genomic_DNA"/>
</dbReference>
<gene>
    <name evidence="5" type="ORF">B5G02_09390</name>
</gene>
<evidence type="ECO:0000313" key="5">
    <source>
        <dbReference type="EMBL" id="OUN85029.1"/>
    </source>
</evidence>
<feature type="domain" description="Probable ATP-binding protein BrxC 4th six-stranded beta-sheet" evidence="4">
    <location>
        <begin position="561"/>
        <end position="731"/>
    </location>
</feature>
<comment type="caution">
    <text evidence="5">The sequence shown here is derived from an EMBL/GenBank/DDBJ whole genome shotgun (WGS) entry which is preliminary data.</text>
</comment>
<accession>A0A1Y3XPD5</accession>
<dbReference type="InterPro" id="IPR047679">
    <property type="entry name" value="BREX_BrxC"/>
</dbReference>
<organism evidence="5 6">
    <name type="scientific">[Collinsella] massiliensis</name>
    <dbReference type="NCBI Taxonomy" id="1232426"/>
    <lineage>
        <taxon>Bacteria</taxon>
        <taxon>Bacillati</taxon>
        <taxon>Actinomycetota</taxon>
        <taxon>Coriobacteriia</taxon>
        <taxon>Coriobacteriales</taxon>
        <taxon>Coriobacteriaceae</taxon>
        <taxon>Enorma</taxon>
    </lineage>
</organism>
<proteinExistence type="predicted"/>
<feature type="compositionally biased region" description="Basic and acidic residues" evidence="1">
    <location>
        <begin position="1110"/>
        <end position="1119"/>
    </location>
</feature>
<feature type="compositionally biased region" description="Low complexity" evidence="1">
    <location>
        <begin position="1135"/>
        <end position="1149"/>
    </location>
</feature>
<sequence>MRIHDMFERDIDRSINGVIKIDQNSDEIIQQELEEYVVTRELRRHFSTFYDAYERALDVPTDKIGVWISGFFGSGKSHFLKMLSYLLSNREVNGKHALDYIEPRFEDPMLAAKAVRAASVPTETILFNIDMKGSGKDESAVVRTFYRVFYENQGFYGANLKLARLESLIELEGKTEAFRAAYEQASGHPWLEWRNTFLSKSEPLIEALVACGFQTREEAERWYDSTEDEDLSIDTLTNEIRAYAERRAQDHDGQFRLLFMVDEVGQYIGGDTSLMLNLQSIVEGIASKCAGRVWVIVTGQEAIDEITSVASDDFSKIQGRFNTRLSLSSSDAGEVIKRRVLAKTPDAAQLLTMKYQENAAVLGNLFAFSGDAKADLGGFSSGEDFAETFPFVNYQFTLLQNVMNELRKQGHSGKHLSSGERSMLSGFQEAAQSVEDLDENALVPFWRFYDSAQDFLESYHRRVINRAAEAAEQGKGLEPYDVEVLKLLFLMRWVERDVAPTVDNIVTLMTDDVRTNRMELSERVQGALDRLLNQNYIARNGNRYQFLTDEEQEIANQIARTKVDTAQVTHKAGEILFKEIFDTPKLMVEKNQFPVEEWIDSTRVNAPGGLVLRVLACIDGSDAPTREELIMRSSGSEAIVLPNQEIDYMSPLWEAARIEQFTRTLVRGNLPENQQAIIRSKQQEKTRLEREAGSLLEQAIRQGEFYVQGQQVTPAKASSAKKAMEECLTRLVNVVYPNLSFIDTNYDGDDDIRRILNGAMQALPGIEPNKEAVGEVERMLKGEASRHRTVTMGDIQKRYQNAPYGWREQDIAGVVALLMEGKRVKLMYAGKTVDPHDPKCATYLRARNMIDKVQVEARVSVSEGTRARARQVVEELTGEHNLPVEEDALATAARKLLIERLDGLRQLVDTEYRRNSRYPGRRTVEQAIEALKDVLAAGADPADLLTAIASKHDDLLDAAEDLEDVDTFFLAQRDAFDRASQLLESMQNDRNYLDANEEATAALKLIDEVVDLPSPYRRIKELPDAVQTVRTAHDQLLKAKREDLLERIGNVFAETRAYAEECDVKLPSIEQTRLAYEGYAKDYDSLANLDALRTRLEQAQNKLYSEIETERDRLKERHAAPAVSPARTGASTGDAPVAAGTGARTTAAPAPAPKPKLRFVPRSEVFKPKRLRNEEEIEQYLQQAREQLLRDLEGYDAIQMN</sequence>
<evidence type="ECO:0000256" key="1">
    <source>
        <dbReference type="SAM" id="MobiDB-lite"/>
    </source>
</evidence>
<dbReference type="RefSeq" id="WP_094336026.1">
    <property type="nucleotide sequence ID" value="NZ_NFIE01000027.1"/>
</dbReference>
<dbReference type="InterPro" id="IPR058037">
    <property type="entry name" value="BREX_BrxC_helical"/>
</dbReference>
<dbReference type="Proteomes" id="UP000195781">
    <property type="component" value="Unassembled WGS sequence"/>
</dbReference>
<dbReference type="InterPro" id="IPR058038">
    <property type="entry name" value="BREX_BrxC_wHTH"/>
</dbReference>
<evidence type="ECO:0008006" key="7">
    <source>
        <dbReference type="Google" id="ProtNLM"/>
    </source>
</evidence>
<reference evidence="6" key="1">
    <citation type="submission" date="2017-04" db="EMBL/GenBank/DDBJ databases">
        <title>Function of individual gut microbiota members based on whole genome sequencing of pure cultures obtained from chicken caecum.</title>
        <authorList>
            <person name="Medvecky M."/>
            <person name="Cejkova D."/>
            <person name="Polansky O."/>
            <person name="Karasova D."/>
            <person name="Kubasova T."/>
            <person name="Cizek A."/>
            <person name="Rychlik I."/>
        </authorList>
    </citation>
    <scope>NUCLEOTIDE SEQUENCE [LARGE SCALE GENOMIC DNA]</scope>
    <source>
        <strain evidence="6">An5</strain>
    </source>
</reference>